<reference evidence="2 3" key="1">
    <citation type="journal article" date="2019" name="Int. J. Syst. Evol. Microbiol.">
        <title>The Global Catalogue of Microorganisms (GCM) 10K type strain sequencing project: providing services to taxonomists for standard genome sequencing and annotation.</title>
        <authorList>
            <consortium name="The Broad Institute Genomics Platform"/>
            <consortium name="The Broad Institute Genome Sequencing Center for Infectious Disease"/>
            <person name="Wu L."/>
            <person name="Ma J."/>
        </authorList>
    </citation>
    <scope>NUCLEOTIDE SEQUENCE [LARGE SCALE GENOMIC DNA]</scope>
    <source>
        <strain evidence="2 3">JCM 12696</strain>
    </source>
</reference>
<gene>
    <name evidence="2" type="ORF">GCM10009654_23580</name>
</gene>
<dbReference type="CDD" id="cd23415">
    <property type="entry name" value="beta-trefoil_Ricin_AH"/>
    <property type="match status" value="1"/>
</dbReference>
<dbReference type="EMBL" id="BAAAKV010000017">
    <property type="protein sequence ID" value="GAA1165957.1"/>
    <property type="molecule type" value="Genomic_DNA"/>
</dbReference>
<dbReference type="Gene3D" id="2.80.10.50">
    <property type="match status" value="1"/>
</dbReference>
<dbReference type="InterPro" id="IPR035992">
    <property type="entry name" value="Ricin_B-like_lectins"/>
</dbReference>
<keyword evidence="3" id="KW-1185">Reference proteome</keyword>
<dbReference type="SUPFAM" id="SSF50370">
    <property type="entry name" value="Ricin B-like lectins"/>
    <property type="match status" value="1"/>
</dbReference>
<evidence type="ECO:0000313" key="3">
    <source>
        <dbReference type="Proteomes" id="UP001501371"/>
    </source>
</evidence>
<sequence>MLSSIRRAGRAAVVAVATLLAASLSPGPATADTGKTWLVNQVSNECVQGQGEAGTVDSGCIGFTQDIEWRFAPVPGMPASVEYVKLDAFAEPGECLDNNGSRIYVLRCNGGGYQQWIVTRFQAAPPPGGKVGVRLKNVATGICVDTTRTNFSGWKIYPNSTCNDGPYQQWNIDPGVAAGLGESVPGDASHAGMTWTVLSRRADGVVQVGRDEEASDPYNGDTPAQASLPVLCLRTDGRPAPPGVPADGENSWAEGQVKATPAVQGVNLVSRAVADATCAVYFGQGWRMAEFHDGGGWSLWADGPLPTGVRFWTAINDQPANPWD</sequence>
<feature type="chain" id="PRO_5046647217" description="Ricin B lectin domain-containing protein" evidence="1">
    <location>
        <begin position="32"/>
        <end position="324"/>
    </location>
</feature>
<name>A0ABN1USV2_9ACTN</name>
<accession>A0ABN1USV2</accession>
<comment type="caution">
    <text evidence="2">The sequence shown here is derived from an EMBL/GenBank/DDBJ whole genome shotgun (WGS) entry which is preliminary data.</text>
</comment>
<proteinExistence type="predicted"/>
<evidence type="ECO:0008006" key="4">
    <source>
        <dbReference type="Google" id="ProtNLM"/>
    </source>
</evidence>
<evidence type="ECO:0000256" key="1">
    <source>
        <dbReference type="SAM" id="SignalP"/>
    </source>
</evidence>
<evidence type="ECO:0000313" key="2">
    <source>
        <dbReference type="EMBL" id="GAA1165957.1"/>
    </source>
</evidence>
<dbReference type="PROSITE" id="PS50231">
    <property type="entry name" value="RICIN_B_LECTIN"/>
    <property type="match status" value="1"/>
</dbReference>
<dbReference type="RefSeq" id="WP_344274173.1">
    <property type="nucleotide sequence ID" value="NZ_BAAAKV010000017.1"/>
</dbReference>
<organism evidence="2 3">
    <name type="scientific">Streptomyces hebeiensis</name>
    <dbReference type="NCBI Taxonomy" id="229486"/>
    <lineage>
        <taxon>Bacteria</taxon>
        <taxon>Bacillati</taxon>
        <taxon>Actinomycetota</taxon>
        <taxon>Actinomycetes</taxon>
        <taxon>Kitasatosporales</taxon>
        <taxon>Streptomycetaceae</taxon>
        <taxon>Streptomyces</taxon>
    </lineage>
</organism>
<dbReference type="Proteomes" id="UP001501371">
    <property type="component" value="Unassembled WGS sequence"/>
</dbReference>
<protein>
    <recommendedName>
        <fullName evidence="4">Ricin B lectin domain-containing protein</fullName>
    </recommendedName>
</protein>
<feature type="signal peptide" evidence="1">
    <location>
        <begin position="1"/>
        <end position="31"/>
    </location>
</feature>
<keyword evidence="1" id="KW-0732">Signal</keyword>